<evidence type="ECO:0000313" key="2">
    <source>
        <dbReference type="Proteomes" id="UP000263753"/>
    </source>
</evidence>
<evidence type="ECO:0000313" key="1">
    <source>
        <dbReference type="EMBL" id="AXY58467.1"/>
    </source>
</evidence>
<sequence>MKTTLRQLALTRQLLSTQQNIATGLAGTLQTIQQLGYVQIDTISVVERAHHHVLWNRVPGYEHGHLNQLVQQKKIFEYWFHAAAYLPVEDYRFALPQMLEVRKGTTRYFGRGDAGLMREILAKIQAEGKISSRQIDAKHKNKQGTWWNSGPARRAFEHLFMQGDLMICERQGMEKFYDLSERCLPEGLNLNMPSMDEYAEYLFKTVQRAHGVFSWKQLIHLKSGQPIRDAMRQLIHEKLSTGEIQEIQLDRGQKLYVDAVGMEQMAERRNSSPQRGEYTDVKILSPFDNLIIHRERLNTLFDFDYKMECYVPADKRIFGYFSLPVLAENELVGRMDCKAHRAEKRLEVISLHLQTEIRQHDVFWSQLAEALTKFAVFNQCTQVDAQHIAGLAQHLYRS</sequence>
<dbReference type="Pfam" id="PF06224">
    <property type="entry name" value="AlkZ-like"/>
    <property type="match status" value="1"/>
</dbReference>
<protein>
    <submittedName>
        <fullName evidence="1">Winged helix-turn-helix domain-containing protein</fullName>
    </submittedName>
</protein>
<accession>A0A3B7M3P0</accession>
<dbReference type="KEGG" id="achi:CDG60_11750"/>
<reference evidence="2" key="1">
    <citation type="submission" date="2018-09" db="EMBL/GenBank/DDBJ databases">
        <title>The complete genome of Acinetobacter sp. strain WCHAc010005.</title>
        <authorList>
            <person name="Hu Y."/>
            <person name="Long H."/>
            <person name="Feng Y."/>
            <person name="Zong Z."/>
        </authorList>
    </citation>
    <scope>NUCLEOTIDE SEQUENCE [LARGE SCALE GENOMIC DNA]</scope>
    <source>
        <strain evidence="2">WCHAc010005</strain>
    </source>
</reference>
<dbReference type="PANTHER" id="PTHR30528:SF0">
    <property type="entry name" value="CYTOPLASMIC PROTEIN"/>
    <property type="match status" value="1"/>
</dbReference>
<gene>
    <name evidence="1" type="ORF">CDG60_11750</name>
</gene>
<organism evidence="1 2">
    <name type="scientific">Acinetobacter chinensis</name>
    <dbReference type="NCBI Taxonomy" id="2004650"/>
    <lineage>
        <taxon>Bacteria</taxon>
        <taxon>Pseudomonadati</taxon>
        <taxon>Pseudomonadota</taxon>
        <taxon>Gammaproteobacteria</taxon>
        <taxon>Moraxellales</taxon>
        <taxon>Moraxellaceae</taxon>
        <taxon>Acinetobacter</taxon>
    </lineage>
</organism>
<dbReference type="AlphaFoldDB" id="A0A3B7M3P0"/>
<proteinExistence type="predicted"/>
<dbReference type="PANTHER" id="PTHR30528">
    <property type="entry name" value="CYTOPLASMIC PROTEIN"/>
    <property type="match status" value="1"/>
</dbReference>
<dbReference type="Proteomes" id="UP000263753">
    <property type="component" value="Chromosome"/>
</dbReference>
<dbReference type="EMBL" id="CP032134">
    <property type="protein sequence ID" value="AXY58467.1"/>
    <property type="molecule type" value="Genomic_DNA"/>
</dbReference>
<dbReference type="InterPro" id="IPR009351">
    <property type="entry name" value="AlkZ-like"/>
</dbReference>
<name>A0A3B7M3P0_9GAMM</name>
<dbReference type="RefSeq" id="WP_087512570.1">
    <property type="nucleotide sequence ID" value="NZ_CP032134.1"/>
</dbReference>